<gene>
    <name evidence="2" type="ORF">AB6A40_007769</name>
</gene>
<organism evidence="2 3">
    <name type="scientific">Gnathostoma spinigerum</name>
    <dbReference type="NCBI Taxonomy" id="75299"/>
    <lineage>
        <taxon>Eukaryota</taxon>
        <taxon>Metazoa</taxon>
        <taxon>Ecdysozoa</taxon>
        <taxon>Nematoda</taxon>
        <taxon>Chromadorea</taxon>
        <taxon>Rhabditida</taxon>
        <taxon>Spirurina</taxon>
        <taxon>Gnathostomatomorpha</taxon>
        <taxon>Gnathostomatoidea</taxon>
        <taxon>Gnathostomatidae</taxon>
        <taxon>Gnathostoma</taxon>
    </lineage>
</organism>
<dbReference type="InterPro" id="IPR000477">
    <property type="entry name" value="RT_dom"/>
</dbReference>
<dbReference type="PROSITE" id="PS50878">
    <property type="entry name" value="RT_POL"/>
    <property type="match status" value="1"/>
</dbReference>
<accession>A0ABD6EXT6</accession>
<reference evidence="2 3" key="1">
    <citation type="submission" date="2024-08" db="EMBL/GenBank/DDBJ databases">
        <title>Gnathostoma spinigerum genome.</title>
        <authorList>
            <person name="Gonzalez-Bertolin B."/>
            <person name="Monzon S."/>
            <person name="Zaballos A."/>
            <person name="Jimenez P."/>
            <person name="Dekumyoy P."/>
            <person name="Varona S."/>
            <person name="Cuesta I."/>
            <person name="Sumanam S."/>
            <person name="Adisakwattana P."/>
            <person name="Gasser R.B."/>
            <person name="Hernandez-Gonzalez A."/>
            <person name="Young N.D."/>
            <person name="Perteguer M.J."/>
        </authorList>
    </citation>
    <scope>NUCLEOTIDE SEQUENCE [LARGE SCALE GENOMIC DNA]</scope>
    <source>
        <strain evidence="2">AL3</strain>
        <tissue evidence="2">Liver</tissue>
    </source>
</reference>
<dbReference type="SUPFAM" id="SSF56672">
    <property type="entry name" value="DNA/RNA polymerases"/>
    <property type="match status" value="1"/>
</dbReference>
<dbReference type="Proteomes" id="UP001608902">
    <property type="component" value="Unassembled WGS sequence"/>
</dbReference>
<dbReference type="InterPro" id="IPR043502">
    <property type="entry name" value="DNA/RNA_pol_sf"/>
</dbReference>
<proteinExistence type="predicted"/>
<comment type="caution">
    <text evidence="2">The sequence shown here is derived from an EMBL/GenBank/DDBJ whole genome shotgun (WGS) entry which is preliminary data.</text>
</comment>
<dbReference type="PANTHER" id="PTHR47331">
    <property type="entry name" value="PHD-TYPE DOMAIN-CONTAINING PROTEIN"/>
    <property type="match status" value="1"/>
</dbReference>
<feature type="domain" description="Reverse transcriptase" evidence="1">
    <location>
        <begin position="1"/>
        <end position="187"/>
    </location>
</feature>
<evidence type="ECO:0000259" key="1">
    <source>
        <dbReference type="PROSITE" id="PS50878"/>
    </source>
</evidence>
<dbReference type="AlphaFoldDB" id="A0ABD6EXT6"/>
<sequence length="400" mass="45328">MLQSKMRESGYSLNEATLHGPVYLPDLSGILLRFRTTKIVIIGDIEKAFLKIGLQKASRDSTRFLWPESPRLMPSQQNLRVFRFRRVPFGVIASPFLLAATIRYHLETNNTSLTAKQLIENTYVDNILLTADVTNEAISNCEEAKKLFAEAATNLREFKSNNEDVLNHWKPSERQQMSTSKVLGLSWNPQSGATTFTFTFIECQKVNITKRSILAWIANIFDPLGYLTPSVLPIKVLIQSLWESKYKCDEALNEADLRTYHSVTKGWLNQSIEITHMTCQPKTIHCFVDSSKSAYAAAVYVRADTDCNLIMAKSRLVPIKGLTIPRLELLAILIGTRLLDHVSSQLKLNVSRFLWSDSQCSLSWILLNNQNQRFVRNQVEKNHSMQERGIPASTGCSEPS</sequence>
<dbReference type="Pfam" id="PF05380">
    <property type="entry name" value="Peptidase_A17"/>
    <property type="match status" value="1"/>
</dbReference>
<protein>
    <recommendedName>
        <fullName evidence="1">Reverse transcriptase domain-containing protein</fullName>
    </recommendedName>
</protein>
<evidence type="ECO:0000313" key="2">
    <source>
        <dbReference type="EMBL" id="MFH4981060.1"/>
    </source>
</evidence>
<dbReference type="EMBL" id="JBGFUD010006540">
    <property type="protein sequence ID" value="MFH4981060.1"/>
    <property type="molecule type" value="Genomic_DNA"/>
</dbReference>
<keyword evidence="3" id="KW-1185">Reference proteome</keyword>
<dbReference type="Pfam" id="PF00078">
    <property type="entry name" value="RVT_1"/>
    <property type="match status" value="1"/>
</dbReference>
<evidence type="ECO:0000313" key="3">
    <source>
        <dbReference type="Proteomes" id="UP001608902"/>
    </source>
</evidence>
<name>A0ABD6EXT6_9BILA</name>
<dbReference type="InterPro" id="IPR008042">
    <property type="entry name" value="Retrotrans_Pao"/>
</dbReference>